<feature type="transmembrane region" description="Helical" evidence="3">
    <location>
        <begin position="241"/>
        <end position="264"/>
    </location>
</feature>
<dbReference type="InterPro" id="IPR004156">
    <property type="entry name" value="OATP"/>
</dbReference>
<feature type="transmembrane region" description="Helical" evidence="3">
    <location>
        <begin position="358"/>
        <end position="380"/>
    </location>
</feature>
<dbReference type="GO" id="GO:0055085">
    <property type="term" value="P:transmembrane transport"/>
    <property type="evidence" value="ECO:0007669"/>
    <property type="project" value="InterPro"/>
</dbReference>
<feature type="region of interest" description="Disordered" evidence="2">
    <location>
        <begin position="143"/>
        <end position="167"/>
    </location>
</feature>
<feature type="compositionally biased region" description="Polar residues" evidence="2">
    <location>
        <begin position="567"/>
        <end position="598"/>
    </location>
</feature>
<feature type="transmembrane region" description="Helical" evidence="3">
    <location>
        <begin position="634"/>
        <end position="654"/>
    </location>
</feature>
<organism evidence="6">
    <name type="scientific">Rodentolepis nana</name>
    <name type="common">Dwarf tapeworm</name>
    <name type="synonym">Hymenolepis nana</name>
    <dbReference type="NCBI Taxonomy" id="102285"/>
    <lineage>
        <taxon>Eukaryota</taxon>
        <taxon>Metazoa</taxon>
        <taxon>Spiralia</taxon>
        <taxon>Lophotrochozoa</taxon>
        <taxon>Platyhelminthes</taxon>
        <taxon>Cestoda</taxon>
        <taxon>Eucestoda</taxon>
        <taxon>Cyclophyllidea</taxon>
        <taxon>Hymenolepididae</taxon>
        <taxon>Rodentolepis</taxon>
    </lineage>
</organism>
<dbReference type="InterPro" id="IPR036259">
    <property type="entry name" value="MFS_trans_sf"/>
</dbReference>
<feature type="region of interest" description="Disordered" evidence="2">
    <location>
        <begin position="1"/>
        <end position="24"/>
    </location>
</feature>
<feature type="transmembrane region" description="Helical" evidence="3">
    <location>
        <begin position="883"/>
        <end position="900"/>
    </location>
</feature>
<evidence type="ECO:0000313" key="4">
    <source>
        <dbReference type="EMBL" id="VDN96701.1"/>
    </source>
</evidence>
<protein>
    <submittedName>
        <fullName evidence="6">Solute carrier organic anion transporter family member</fullName>
    </submittedName>
</protein>
<feature type="transmembrane region" description="Helical" evidence="3">
    <location>
        <begin position="941"/>
        <end position="963"/>
    </location>
</feature>
<evidence type="ECO:0000256" key="3">
    <source>
        <dbReference type="SAM" id="Phobius"/>
    </source>
</evidence>
<dbReference type="Proteomes" id="UP000278807">
    <property type="component" value="Unassembled WGS sequence"/>
</dbReference>
<sequence length="1078" mass="116749">MTSPSWNGSGVPRRSRSGSKTASNTSLIDWDKGVLNYVYSCMHPPSYYYTQSQFQATDSQPSRSAAFLRAHRRIVSATSPHVFLQAPLGVTSKPSRLAVSRGRGHCRNASDPGMHLYFPPPPPIFIPPSTTTLIDEKGGIVTSQFASPSPPPPSSPPLQQIPPPDRVDNVEKTVLSSKPIPSDIGDSACMVSCLQPWATSLVLLISLCAMSFFQSLVSSGYLSSIITTLERRFDLTSRQVGYMYCCYEITSVLATIGFSFVNAARTNRPRIVGILGLVLGAGFGLFALPHWLSGPYNPGKVAGMQNRRGGSQALCSELALGNATSLLPPFIDRSHCNQTEVTILKIGEEAVIASDYTVALPLFCCAMALAGFGSSSLFVLAPTFFWDNLPPEQYPLYSGLLYSSAGLGPAFGFMAGAAFLQIYIDAPSIQPPSSQLDVYSQSWLGAWWLGMVIFGAVTCLPAIPVLLFPRRLPARSGDEVSMPLEPATVNTTALSTPEDDEKIDAGEPRAYQPSNLPCRFPEPIPETNESLTLHTSRQQSSLSTSSNPEVDYKLHRRQASRGDANSDVFQMTSSQPQPVKSIPLSASSQAPTCLSTTPSKHRREKGFSFSRWRSDFSRKYRGRMGVFLRVVKNPIWLGVTATTVTENIIVSAYLTYAAKYLQAQFRVPAHLASIHTGAVVVPSAVLGVLSGALLMRHFRPSITRTLLAVLLPLFATLATVLILMLGLNCSANQMAGVSATYDGKPNRIFGGSFLHHPSNLTAPCNAVCRVRPGGGGGKIGRDDSLFSCPLASDYNPVCWESLADGGGRYKKRQMSFLNPCLAGCSGQNYEIDENGKTIEVYTDCNCVTNRTLAPLGVHFIGEREDTVGGTAKQGVCNPLCPNYVPFLIVTFLTIFLTSVNQNPSNVVTLSCVDPKDGTAALGLQVFFARTLGEVSLLNSDFIIAVVYLLISCLITSLLSAAFIPTPIYFGALMDRTCKVRALPQRLVCESYLNSSSSQSSPHLLLLSAMKLATLEGACLEYDVHALPFAWLGGVTVFKCLSIFIALLTWRYSCRLDARKEKESLSMLKGDDSPERQCI</sequence>
<keyword evidence="5" id="KW-1185">Reference proteome</keyword>
<reference evidence="4 5" key="2">
    <citation type="submission" date="2018-11" db="EMBL/GenBank/DDBJ databases">
        <authorList>
            <consortium name="Pathogen Informatics"/>
        </authorList>
    </citation>
    <scope>NUCLEOTIDE SEQUENCE [LARGE SCALE GENOMIC DNA]</scope>
</reference>
<dbReference type="SUPFAM" id="SSF103473">
    <property type="entry name" value="MFS general substrate transporter"/>
    <property type="match status" value="2"/>
</dbReference>
<dbReference type="OrthoDB" id="5062115at2759"/>
<feature type="compositionally biased region" description="Low complexity" evidence="2">
    <location>
        <begin position="530"/>
        <end position="546"/>
    </location>
</feature>
<proteinExistence type="predicted"/>
<feature type="region of interest" description="Disordered" evidence="2">
    <location>
        <begin position="479"/>
        <end position="601"/>
    </location>
</feature>
<dbReference type="CDD" id="cd17336">
    <property type="entry name" value="MFS_SLCO_OATP"/>
    <property type="match status" value="1"/>
</dbReference>
<feature type="transmembrane region" description="Helical" evidence="3">
    <location>
        <begin position="674"/>
        <end position="694"/>
    </location>
</feature>
<feature type="compositionally biased region" description="Pro residues" evidence="2">
    <location>
        <begin position="148"/>
        <end position="164"/>
    </location>
</feature>
<feature type="transmembrane region" description="Helical" evidence="3">
    <location>
        <begin position="271"/>
        <end position="292"/>
    </location>
</feature>
<feature type="transmembrane region" description="Helical" evidence="3">
    <location>
        <begin position="706"/>
        <end position="727"/>
    </location>
</feature>
<dbReference type="Gene3D" id="1.20.1250.20">
    <property type="entry name" value="MFS general substrate transporter like domains"/>
    <property type="match status" value="1"/>
</dbReference>
<evidence type="ECO:0000313" key="6">
    <source>
        <dbReference type="WBParaSite" id="HNAJ_0000084201-mRNA-1"/>
    </source>
</evidence>
<feature type="transmembrane region" description="Helical" evidence="3">
    <location>
        <begin position="444"/>
        <end position="468"/>
    </location>
</feature>
<dbReference type="STRING" id="102285.A0A0R3T1S5"/>
<feature type="transmembrane region" description="Helical" evidence="3">
    <location>
        <begin position="1028"/>
        <end position="1049"/>
    </location>
</feature>
<keyword evidence="3" id="KW-0812">Transmembrane</keyword>
<dbReference type="PANTHER" id="PTHR11388:SF142">
    <property type="entry name" value="SOLUTE CARRIER ORGANIC ANION TRANSPORTER FAMILY MEMBER 5A1"/>
    <property type="match status" value="1"/>
</dbReference>
<evidence type="ECO:0000313" key="5">
    <source>
        <dbReference type="Proteomes" id="UP000278807"/>
    </source>
</evidence>
<dbReference type="PANTHER" id="PTHR11388">
    <property type="entry name" value="ORGANIC ANION TRANSPORTER"/>
    <property type="match status" value="1"/>
</dbReference>
<gene>
    <name evidence="4" type="ORF">HNAJ_LOCUS842</name>
</gene>
<accession>A0A0R3T1S5</accession>
<dbReference type="Pfam" id="PF03137">
    <property type="entry name" value="OATP"/>
    <property type="match status" value="2"/>
</dbReference>
<name>A0A0R3T1S5_RODNA</name>
<dbReference type="WBParaSite" id="HNAJ_0000084201-mRNA-1">
    <property type="protein sequence ID" value="HNAJ_0000084201-mRNA-1"/>
    <property type="gene ID" value="HNAJ_0000084201"/>
</dbReference>
<dbReference type="GO" id="GO:0016020">
    <property type="term" value="C:membrane"/>
    <property type="evidence" value="ECO:0007669"/>
    <property type="project" value="InterPro"/>
</dbReference>
<keyword evidence="3" id="KW-1133">Transmembrane helix</keyword>
<dbReference type="AlphaFoldDB" id="A0A0R3T1S5"/>
<dbReference type="EMBL" id="UZAE01000267">
    <property type="protein sequence ID" value="VDN96701.1"/>
    <property type="molecule type" value="Genomic_DNA"/>
</dbReference>
<feature type="transmembrane region" description="Helical" evidence="3">
    <location>
        <begin position="400"/>
        <end position="424"/>
    </location>
</feature>
<evidence type="ECO:0000256" key="1">
    <source>
        <dbReference type="ARBA" id="ARBA00023157"/>
    </source>
</evidence>
<reference evidence="6" key="1">
    <citation type="submission" date="2016-03" db="UniProtKB">
        <authorList>
            <consortium name="WormBaseParasite"/>
        </authorList>
    </citation>
    <scope>IDENTIFICATION</scope>
</reference>
<evidence type="ECO:0000256" key="2">
    <source>
        <dbReference type="SAM" id="MobiDB-lite"/>
    </source>
</evidence>
<keyword evidence="3" id="KW-0472">Membrane</keyword>
<keyword evidence="1" id="KW-1015">Disulfide bond</keyword>